<proteinExistence type="predicted"/>
<evidence type="ECO:0000256" key="1">
    <source>
        <dbReference type="SAM" id="MobiDB-lite"/>
    </source>
</evidence>
<keyword evidence="3" id="KW-1185">Reference proteome</keyword>
<protein>
    <recommendedName>
        <fullName evidence="4">YbaB/EbfC DNA-binding family protein</fullName>
    </recommendedName>
</protein>
<dbReference type="RefSeq" id="WP_184665897.1">
    <property type="nucleotide sequence ID" value="NZ_BAABAI010000004.1"/>
</dbReference>
<evidence type="ECO:0000313" key="3">
    <source>
        <dbReference type="Proteomes" id="UP000542674"/>
    </source>
</evidence>
<comment type="caution">
    <text evidence="2">The sequence shown here is derived from an EMBL/GenBank/DDBJ whole genome shotgun (WGS) entry which is preliminary data.</text>
</comment>
<name>A0A7W7WTD2_9PSEU</name>
<sequence length="124" mass="12912">MDDTTRAAEQAAHTGQRIAEHLDRTGPVLGRASSPDGAVTVTTPPGTPPTDIRVTAAALNMGPQALAAEIVRVAAKASRDAAARLHRSLDRVVDPATSRALTEMGFAPGEVEDDFTGGYLRGPR</sequence>
<evidence type="ECO:0008006" key="4">
    <source>
        <dbReference type="Google" id="ProtNLM"/>
    </source>
</evidence>
<reference evidence="2 3" key="1">
    <citation type="submission" date="2020-08" db="EMBL/GenBank/DDBJ databases">
        <title>Sequencing the genomes of 1000 actinobacteria strains.</title>
        <authorList>
            <person name="Klenk H.-P."/>
        </authorList>
    </citation>
    <scope>NUCLEOTIDE SEQUENCE [LARGE SCALE GENOMIC DNA]</scope>
    <source>
        <strain evidence="2 3">DSM 45084</strain>
    </source>
</reference>
<accession>A0A7W7WTD2</accession>
<evidence type="ECO:0000313" key="2">
    <source>
        <dbReference type="EMBL" id="MBB4963065.1"/>
    </source>
</evidence>
<gene>
    <name evidence="2" type="ORF">F4559_000424</name>
</gene>
<dbReference type="EMBL" id="JACHJS010000001">
    <property type="protein sequence ID" value="MBB4963065.1"/>
    <property type="molecule type" value="Genomic_DNA"/>
</dbReference>
<organism evidence="2 3">
    <name type="scientific">Saccharothrix violaceirubra</name>
    <dbReference type="NCBI Taxonomy" id="413306"/>
    <lineage>
        <taxon>Bacteria</taxon>
        <taxon>Bacillati</taxon>
        <taxon>Actinomycetota</taxon>
        <taxon>Actinomycetes</taxon>
        <taxon>Pseudonocardiales</taxon>
        <taxon>Pseudonocardiaceae</taxon>
        <taxon>Saccharothrix</taxon>
    </lineage>
</organism>
<feature type="region of interest" description="Disordered" evidence="1">
    <location>
        <begin position="1"/>
        <end position="49"/>
    </location>
</feature>
<dbReference type="AlphaFoldDB" id="A0A7W7WTD2"/>
<feature type="compositionally biased region" description="Low complexity" evidence="1">
    <location>
        <begin position="35"/>
        <end position="44"/>
    </location>
</feature>
<dbReference type="Proteomes" id="UP000542674">
    <property type="component" value="Unassembled WGS sequence"/>
</dbReference>